<evidence type="ECO:0000313" key="2">
    <source>
        <dbReference type="EMBL" id="SFT75699.1"/>
    </source>
</evidence>
<feature type="chain" id="PRO_5014828755" description="Lipoprotein" evidence="1">
    <location>
        <begin position="21"/>
        <end position="179"/>
    </location>
</feature>
<evidence type="ECO:0000256" key="1">
    <source>
        <dbReference type="SAM" id="SignalP"/>
    </source>
</evidence>
<evidence type="ECO:0000313" key="3">
    <source>
        <dbReference type="Proteomes" id="UP000236454"/>
    </source>
</evidence>
<reference evidence="2 3" key="1">
    <citation type="submission" date="2016-10" db="EMBL/GenBank/DDBJ databases">
        <authorList>
            <person name="de Groot N.N."/>
        </authorList>
    </citation>
    <scope>NUCLEOTIDE SEQUENCE [LARGE SCALE GENOMIC DNA]</scope>
    <source>
        <strain evidence="2 3">CGMCC 1.7005</strain>
    </source>
</reference>
<proteinExistence type="predicted"/>
<feature type="signal peptide" evidence="1">
    <location>
        <begin position="1"/>
        <end position="20"/>
    </location>
</feature>
<organism evidence="2 3">
    <name type="scientific">Lishizhenia tianjinensis</name>
    <dbReference type="NCBI Taxonomy" id="477690"/>
    <lineage>
        <taxon>Bacteria</taxon>
        <taxon>Pseudomonadati</taxon>
        <taxon>Bacteroidota</taxon>
        <taxon>Flavobacteriia</taxon>
        <taxon>Flavobacteriales</taxon>
        <taxon>Crocinitomicaceae</taxon>
        <taxon>Lishizhenia</taxon>
    </lineage>
</organism>
<dbReference type="OrthoDB" id="9791748at2"/>
<dbReference type="Proteomes" id="UP000236454">
    <property type="component" value="Unassembled WGS sequence"/>
</dbReference>
<dbReference type="EMBL" id="FPAS01000003">
    <property type="protein sequence ID" value="SFT75699.1"/>
    <property type="molecule type" value="Genomic_DNA"/>
</dbReference>
<evidence type="ECO:0008006" key="4">
    <source>
        <dbReference type="Google" id="ProtNLM"/>
    </source>
</evidence>
<dbReference type="PROSITE" id="PS51257">
    <property type="entry name" value="PROKAR_LIPOPROTEIN"/>
    <property type="match status" value="1"/>
</dbReference>
<protein>
    <recommendedName>
        <fullName evidence="4">Lipoprotein</fullName>
    </recommendedName>
</protein>
<sequence length="179" mass="19785">MKISKLAVLLGLFVISFACKEEEVVDKCSDGYLSVGETAVDCGGDCPPCAEPEEISYAFAKINGDKWTFQNYEMVYSGNYYFFADYENDSLAIEVKFNFGNGDSLGARPMMPLNNYVKITDKLQNQVDNYTTLGSGTVVFSKIDVVDNQFSGFFEAKLAQGFGDTVKVTNGQFEHVNVN</sequence>
<name>A0A1I7AL50_9FLAO</name>
<accession>A0A1I7AL50</accession>
<keyword evidence="3" id="KW-1185">Reference proteome</keyword>
<dbReference type="AlphaFoldDB" id="A0A1I7AL50"/>
<dbReference type="STRING" id="477690.SAMN05216474_2199"/>
<dbReference type="RefSeq" id="WP_090249407.1">
    <property type="nucleotide sequence ID" value="NZ_FPAS01000003.1"/>
</dbReference>
<keyword evidence="1" id="KW-0732">Signal</keyword>
<gene>
    <name evidence="2" type="ORF">SAMN05216474_2199</name>
</gene>